<dbReference type="RefSeq" id="WP_136881852.1">
    <property type="nucleotide sequence ID" value="NZ_SWDX01000011.1"/>
</dbReference>
<feature type="transmembrane region" description="Helical" evidence="6">
    <location>
        <begin position="36"/>
        <end position="56"/>
    </location>
</feature>
<accession>A0A4U1G2B1</accession>
<dbReference type="EMBL" id="SWDX01000011">
    <property type="protein sequence ID" value="TKC56939.1"/>
    <property type="molecule type" value="Genomic_DNA"/>
</dbReference>
<comment type="caution">
    <text evidence="8">The sequence shown here is derived from an EMBL/GenBank/DDBJ whole genome shotgun (WGS) entry which is preliminary data.</text>
</comment>
<sequence length="367" mass="40894">MNSEDPNKQSINSDEISLKQLFFNLRDWCNYLLSKWVIIVLIGGLGGILGFTYAFFKKPMYTATTTFVLEDAGNGASALGSLGGLASMVGIDVGGGGGIFQGDNILELYKSRTMIARTLLTEIDYLGKKQLLIDRYIDMNGLRDKWKGKPELNLIRFKKLDSGLSESNFTRLQDSILLAIVKEIGEKYLVVGKPDKKLSIIKAEVRALDEIFAKDFNDQIVKNVNDFYVQTKTKKSIENVEILQEKVDSVRSVMDGAINKAAAVSDATPNLNVTRQIQRIAPIQRSQFNAETNKAILAELVKNLELSKISLHKETPLIQIIDSPIFPLTIDKMGRMKGIALGAILAVFVVISFFTLRLIFKHILKEN</sequence>
<evidence type="ECO:0000313" key="9">
    <source>
        <dbReference type="Proteomes" id="UP000309594"/>
    </source>
</evidence>
<evidence type="ECO:0000256" key="4">
    <source>
        <dbReference type="ARBA" id="ARBA00022989"/>
    </source>
</evidence>
<evidence type="ECO:0000259" key="7">
    <source>
        <dbReference type="Pfam" id="PF02706"/>
    </source>
</evidence>
<organism evidence="8 9">
    <name type="scientific">Pedobacter hiemivivus</name>
    <dbReference type="NCBI Taxonomy" id="2530454"/>
    <lineage>
        <taxon>Bacteria</taxon>
        <taxon>Pseudomonadati</taxon>
        <taxon>Bacteroidota</taxon>
        <taxon>Sphingobacteriia</taxon>
        <taxon>Sphingobacteriales</taxon>
        <taxon>Sphingobacteriaceae</taxon>
        <taxon>Pedobacter</taxon>
    </lineage>
</organism>
<keyword evidence="5 6" id="KW-0472">Membrane</keyword>
<evidence type="ECO:0000256" key="6">
    <source>
        <dbReference type="SAM" id="Phobius"/>
    </source>
</evidence>
<feature type="transmembrane region" description="Helical" evidence="6">
    <location>
        <begin position="339"/>
        <end position="360"/>
    </location>
</feature>
<dbReference type="InterPro" id="IPR003856">
    <property type="entry name" value="LPS_length_determ_N"/>
</dbReference>
<dbReference type="Pfam" id="PF02706">
    <property type="entry name" value="Wzz"/>
    <property type="match status" value="1"/>
</dbReference>
<keyword evidence="2" id="KW-1003">Cell membrane</keyword>
<evidence type="ECO:0000256" key="2">
    <source>
        <dbReference type="ARBA" id="ARBA00022475"/>
    </source>
</evidence>
<evidence type="ECO:0000256" key="1">
    <source>
        <dbReference type="ARBA" id="ARBA00004651"/>
    </source>
</evidence>
<dbReference type="Proteomes" id="UP000309594">
    <property type="component" value="Unassembled WGS sequence"/>
</dbReference>
<dbReference type="InterPro" id="IPR050445">
    <property type="entry name" value="Bact_polysacc_biosynth/exp"/>
</dbReference>
<gene>
    <name evidence="8" type="ORF">FBD94_22335</name>
</gene>
<name>A0A4U1G2B1_9SPHI</name>
<proteinExistence type="predicted"/>
<evidence type="ECO:0000256" key="5">
    <source>
        <dbReference type="ARBA" id="ARBA00023136"/>
    </source>
</evidence>
<evidence type="ECO:0000256" key="3">
    <source>
        <dbReference type="ARBA" id="ARBA00022692"/>
    </source>
</evidence>
<dbReference type="GO" id="GO:0005886">
    <property type="term" value="C:plasma membrane"/>
    <property type="evidence" value="ECO:0007669"/>
    <property type="project" value="UniProtKB-SubCell"/>
</dbReference>
<feature type="domain" description="Polysaccharide chain length determinant N-terminal" evidence="7">
    <location>
        <begin position="23"/>
        <end position="115"/>
    </location>
</feature>
<dbReference type="PANTHER" id="PTHR32309">
    <property type="entry name" value="TYROSINE-PROTEIN KINASE"/>
    <property type="match status" value="1"/>
</dbReference>
<evidence type="ECO:0000313" key="8">
    <source>
        <dbReference type="EMBL" id="TKC56939.1"/>
    </source>
</evidence>
<reference evidence="8 9" key="1">
    <citation type="submission" date="2019-04" db="EMBL/GenBank/DDBJ databases">
        <title>Pedobacter sp. RP-1-16 sp. nov., isolated from Arctic soil.</title>
        <authorList>
            <person name="Dahal R.H."/>
            <person name="Kim D.-U."/>
        </authorList>
    </citation>
    <scope>NUCLEOTIDE SEQUENCE [LARGE SCALE GENOMIC DNA]</scope>
    <source>
        <strain evidence="8 9">RP-1-16</strain>
    </source>
</reference>
<dbReference type="AlphaFoldDB" id="A0A4U1G2B1"/>
<keyword evidence="3 6" id="KW-0812">Transmembrane</keyword>
<dbReference type="PANTHER" id="PTHR32309:SF31">
    <property type="entry name" value="CAPSULAR EXOPOLYSACCHARIDE FAMILY"/>
    <property type="match status" value="1"/>
</dbReference>
<protein>
    <submittedName>
        <fullName evidence="8">Lipopolysaccharide biosynthesis protein</fullName>
    </submittedName>
</protein>
<keyword evidence="4 6" id="KW-1133">Transmembrane helix</keyword>
<comment type="subcellular location">
    <subcellularLocation>
        <location evidence="1">Cell membrane</location>
        <topology evidence="1">Multi-pass membrane protein</topology>
    </subcellularLocation>
</comment>